<keyword evidence="3" id="KW-1185">Reference proteome</keyword>
<evidence type="ECO:0000256" key="1">
    <source>
        <dbReference type="SAM" id="SignalP"/>
    </source>
</evidence>
<protein>
    <submittedName>
        <fullName evidence="2">Uncharacterized protein</fullName>
    </submittedName>
</protein>
<comment type="caution">
    <text evidence="2">The sequence shown here is derived from an EMBL/GenBank/DDBJ whole genome shotgun (WGS) entry which is preliminary data.</text>
</comment>
<dbReference type="EMBL" id="MU858156">
    <property type="protein sequence ID" value="KAK4211152.1"/>
    <property type="molecule type" value="Genomic_DNA"/>
</dbReference>
<proteinExistence type="predicted"/>
<reference evidence="2" key="2">
    <citation type="submission" date="2023-05" db="EMBL/GenBank/DDBJ databases">
        <authorList>
            <consortium name="Lawrence Berkeley National Laboratory"/>
            <person name="Steindorff A."/>
            <person name="Hensen N."/>
            <person name="Bonometti L."/>
            <person name="Westerberg I."/>
            <person name="Brannstrom I.O."/>
            <person name="Guillou S."/>
            <person name="Cros-Aarteil S."/>
            <person name="Calhoun S."/>
            <person name="Haridas S."/>
            <person name="Kuo A."/>
            <person name="Mondo S."/>
            <person name="Pangilinan J."/>
            <person name="Riley R."/>
            <person name="Labutti K."/>
            <person name="Andreopoulos B."/>
            <person name="Lipzen A."/>
            <person name="Chen C."/>
            <person name="Yanf M."/>
            <person name="Daum C."/>
            <person name="Ng V."/>
            <person name="Clum A."/>
            <person name="Ohm R."/>
            <person name="Martin F."/>
            <person name="Silar P."/>
            <person name="Natvig D."/>
            <person name="Lalanne C."/>
            <person name="Gautier V."/>
            <person name="Ament-Velasquez S.L."/>
            <person name="Kruys A."/>
            <person name="Hutchinson M.I."/>
            <person name="Powell A.J."/>
            <person name="Barry K."/>
            <person name="Miller A.N."/>
            <person name="Grigoriev I.V."/>
            <person name="Debuchy R."/>
            <person name="Gladieux P."/>
            <person name="Thoren M.H."/>
            <person name="Johannesson H."/>
        </authorList>
    </citation>
    <scope>NUCLEOTIDE SEQUENCE</scope>
    <source>
        <strain evidence="2">PSN293</strain>
    </source>
</reference>
<dbReference type="AlphaFoldDB" id="A0AAN6Y814"/>
<evidence type="ECO:0000313" key="2">
    <source>
        <dbReference type="EMBL" id="KAK4211152.1"/>
    </source>
</evidence>
<sequence>MKLAISTLIAVTAAFKVMAADSVLVTSIYNVTDSTWDSIGAWQRADQMPALPLDATGGCRYYPYLPYLDWTELCFDWGNSRGHWTIGNCQRRCFMVEHINYITPDVELTTWSEQNCTWDLWEEQIHWENVGWICTTDRKHQVKGENRDSE</sequence>
<name>A0AAN6Y814_9PEZI</name>
<gene>
    <name evidence="2" type="ORF">QBC37DRAFT_402760</name>
</gene>
<reference evidence="2" key="1">
    <citation type="journal article" date="2023" name="Mol. Phylogenet. Evol.">
        <title>Genome-scale phylogeny and comparative genomics of the fungal order Sordariales.</title>
        <authorList>
            <person name="Hensen N."/>
            <person name="Bonometti L."/>
            <person name="Westerberg I."/>
            <person name="Brannstrom I.O."/>
            <person name="Guillou S."/>
            <person name="Cros-Aarteil S."/>
            <person name="Calhoun S."/>
            <person name="Haridas S."/>
            <person name="Kuo A."/>
            <person name="Mondo S."/>
            <person name="Pangilinan J."/>
            <person name="Riley R."/>
            <person name="LaButti K."/>
            <person name="Andreopoulos B."/>
            <person name="Lipzen A."/>
            <person name="Chen C."/>
            <person name="Yan M."/>
            <person name="Daum C."/>
            <person name="Ng V."/>
            <person name="Clum A."/>
            <person name="Steindorff A."/>
            <person name="Ohm R.A."/>
            <person name="Martin F."/>
            <person name="Silar P."/>
            <person name="Natvig D.O."/>
            <person name="Lalanne C."/>
            <person name="Gautier V."/>
            <person name="Ament-Velasquez S.L."/>
            <person name="Kruys A."/>
            <person name="Hutchinson M.I."/>
            <person name="Powell A.J."/>
            <person name="Barry K."/>
            <person name="Miller A.N."/>
            <person name="Grigoriev I.V."/>
            <person name="Debuchy R."/>
            <person name="Gladieux P."/>
            <person name="Hiltunen Thoren M."/>
            <person name="Johannesson H."/>
        </authorList>
    </citation>
    <scope>NUCLEOTIDE SEQUENCE</scope>
    <source>
        <strain evidence="2">PSN293</strain>
    </source>
</reference>
<dbReference type="Proteomes" id="UP001301769">
    <property type="component" value="Unassembled WGS sequence"/>
</dbReference>
<keyword evidence="1" id="KW-0732">Signal</keyword>
<feature type="chain" id="PRO_5042993623" evidence="1">
    <location>
        <begin position="20"/>
        <end position="150"/>
    </location>
</feature>
<feature type="signal peptide" evidence="1">
    <location>
        <begin position="1"/>
        <end position="19"/>
    </location>
</feature>
<accession>A0AAN6Y814</accession>
<organism evidence="2 3">
    <name type="scientific">Rhypophila decipiens</name>
    <dbReference type="NCBI Taxonomy" id="261697"/>
    <lineage>
        <taxon>Eukaryota</taxon>
        <taxon>Fungi</taxon>
        <taxon>Dikarya</taxon>
        <taxon>Ascomycota</taxon>
        <taxon>Pezizomycotina</taxon>
        <taxon>Sordariomycetes</taxon>
        <taxon>Sordariomycetidae</taxon>
        <taxon>Sordariales</taxon>
        <taxon>Naviculisporaceae</taxon>
        <taxon>Rhypophila</taxon>
    </lineage>
</organism>
<evidence type="ECO:0000313" key="3">
    <source>
        <dbReference type="Proteomes" id="UP001301769"/>
    </source>
</evidence>